<accession>A0ABS7CM31</accession>
<evidence type="ECO:0000313" key="2">
    <source>
        <dbReference type="Proteomes" id="UP001519887"/>
    </source>
</evidence>
<dbReference type="Proteomes" id="UP001519887">
    <property type="component" value="Unassembled WGS sequence"/>
</dbReference>
<evidence type="ECO:0000313" key="1">
    <source>
        <dbReference type="EMBL" id="MBW7462010.1"/>
    </source>
</evidence>
<name>A0ABS7CM31_9BACL</name>
<organism evidence="1 2">
    <name type="scientific">Paenibacillus sepulcri</name>
    <dbReference type="NCBI Taxonomy" id="359917"/>
    <lineage>
        <taxon>Bacteria</taxon>
        <taxon>Bacillati</taxon>
        <taxon>Bacillota</taxon>
        <taxon>Bacilli</taxon>
        <taxon>Bacillales</taxon>
        <taxon>Paenibacillaceae</taxon>
        <taxon>Paenibacillus</taxon>
    </lineage>
</organism>
<keyword evidence="2" id="KW-1185">Reference proteome</keyword>
<comment type="caution">
    <text evidence="1">The sequence shown here is derived from an EMBL/GenBank/DDBJ whole genome shotgun (WGS) entry which is preliminary data.</text>
</comment>
<dbReference type="EMBL" id="JAHZIK010003491">
    <property type="protein sequence ID" value="MBW7462010.1"/>
    <property type="molecule type" value="Genomic_DNA"/>
</dbReference>
<sequence length="127" mass="14022">MDTVAMLGTGGMLEDLRMLDLFRDRQLNWERIAEIAVEKSLDADLNTAGKRYGQPVTLTEEQWADIVRTGQKARASVPADAIAGEPTDWELFELLLGLRWEIALLCGFAYHDGPDTAGSDLDNQLAA</sequence>
<protein>
    <submittedName>
        <fullName evidence="1">Uncharacterized protein</fullName>
    </submittedName>
</protein>
<proteinExistence type="predicted"/>
<gene>
    <name evidence="1" type="ORF">K0U00_48965</name>
</gene>
<reference evidence="1 2" key="1">
    <citation type="submission" date="2021-07" db="EMBL/GenBank/DDBJ databases">
        <title>Paenibacillus radiodurans sp. nov., isolated from the southeastern edge of Tengger Desert.</title>
        <authorList>
            <person name="Zhang G."/>
        </authorList>
    </citation>
    <scope>NUCLEOTIDE SEQUENCE [LARGE SCALE GENOMIC DNA]</scope>
    <source>
        <strain evidence="1 2">CCM 7311</strain>
    </source>
</reference>
<feature type="non-terminal residue" evidence="1">
    <location>
        <position position="127"/>
    </location>
</feature>